<evidence type="ECO:0000313" key="5">
    <source>
        <dbReference type="Proteomes" id="UP001258945"/>
    </source>
</evidence>
<dbReference type="InterPro" id="IPR020806">
    <property type="entry name" value="PKS_PP-bd"/>
</dbReference>
<dbReference type="RefSeq" id="WP_314280740.1">
    <property type="nucleotide sequence ID" value="NZ_JAVVDO010000005.1"/>
</dbReference>
<dbReference type="InterPro" id="IPR020845">
    <property type="entry name" value="AMP-binding_CS"/>
</dbReference>
<dbReference type="PANTHER" id="PTHR45527:SF1">
    <property type="entry name" value="FATTY ACID SYNTHASE"/>
    <property type="match status" value="1"/>
</dbReference>
<dbReference type="InterPro" id="IPR025110">
    <property type="entry name" value="AMP-bd_C"/>
</dbReference>
<dbReference type="PROSITE" id="PS50075">
    <property type="entry name" value="CARRIER"/>
    <property type="match status" value="1"/>
</dbReference>
<dbReference type="InterPro" id="IPR045851">
    <property type="entry name" value="AMP-bd_C_sf"/>
</dbReference>
<dbReference type="InterPro" id="IPR020459">
    <property type="entry name" value="AMP-binding"/>
</dbReference>
<proteinExistence type="predicted"/>
<dbReference type="CDD" id="cd17646">
    <property type="entry name" value="A_NRPS_AB3403-like"/>
    <property type="match status" value="1"/>
</dbReference>
<feature type="domain" description="Carrier" evidence="3">
    <location>
        <begin position="966"/>
        <end position="1041"/>
    </location>
</feature>
<dbReference type="InterPro" id="IPR001242">
    <property type="entry name" value="Condensation_dom"/>
</dbReference>
<accession>A0ABU3MBY9</accession>
<dbReference type="InterPro" id="IPR000873">
    <property type="entry name" value="AMP-dep_synth/lig_dom"/>
</dbReference>
<dbReference type="InterPro" id="IPR042099">
    <property type="entry name" value="ANL_N_sf"/>
</dbReference>
<dbReference type="InterPro" id="IPR001031">
    <property type="entry name" value="Thioesterase"/>
</dbReference>
<evidence type="ECO:0000313" key="4">
    <source>
        <dbReference type="EMBL" id="MDT8330414.1"/>
    </source>
</evidence>
<dbReference type="Pfam" id="PF00501">
    <property type="entry name" value="AMP-binding"/>
    <property type="match status" value="1"/>
</dbReference>
<sequence>MGTAPQQPLSRPLAWLGLTEAQAGLWYAQRLDPENPVFNTGQFIALHGRLDLDAFRAALSQAVAEAEALCLRFEERDGQPAQAVDPSLRPEVQVIDLAGDPEGEAKARAAMRRDMDTPRGLKGEPLAAERIYRLGPERHLWYQRVHHLAVDAFGTELITRRTAALYAERLGGPEAGAPPPGLEAALGEDAVYRASPKREADAAYWREAMAGLGEVASLVPAAASSGHRAIRLARSVEGGVAERLRARAEATALPWPDILSALIGAYVRRHAGGPMGSEEAAIGLGFMSRLGSSAARLPCMLMNVLPVRLPVPEEVPIDEFLLAGARRFAKARRHGRYRGEQIRRDLHRVGGRTGGGHRLYGALVNILPFEETPDFPGLATEIEILGTGPVDDITITLRGDARASRLRLELEANPALYDATALTAHAERLVHFLGAALDAEKLADVPTATPAEAGWALRTLNATAHPVPDTTLAALIERQMAATPDAVALEGEGERLTYAGLERRSRALALELRARGAGPGRIVAVALERSLALEVALVAILRAGAAYLPLDLSHPPARIARILASAQPLLALAPAGALEGLPCLPPESWAPDSEAPLPPGPEPDDLAYLLYTSGSTGEPKGVMIEHRAIVNRLEWMRQHYGFGPGDRILQKTPMTFDVSVWEFFLPPLSGATLVMAPPGAHKDPAALAALIRDAGITTAHFVPSMLAAFLAEPTARGLSLARVFCSGEALPPELRDRFHATLRSELHNLYGPTEAAVDVSHWPAGPEDHSRPVPIGWPVWNTRLYVLDEALRPLPPGVAGQLFIAGRQLARGYLGRDDLTERAFIPDPFHPGERMYRTGDLASLRPDGAILFHGRADDQVKLRGLRIELGEIEAALATAPGVAQGRVVAREDRPGDQRLVAYLVPGEGYAAEAVRAHVAARVPDYMLPSAFVALKSLPVNSSGKLDRRALPAPDYSAGADAASGCEPATETERRLAALFAEALGLVRVGAEDDFFALGGHSLLAVELTLRIREEWGWDPGLGAIFEHPDVAGLARLIDAGAQVADTGLGPLIRLSDGDPSLPPLFVVHPAGGIAWCYGTLARTLAPRRVVYGIQAPALEASQPLPESLEALAADYAARILAIHPDGVVHLLGWSVGGIIAQAMAVRLRALGHPVGLVALLDAYPADVWRDQPDPGPEGGLRALLAIAGHDPERLPPDLVLTREAVTAFLRQGDSPLGRLPEAALDGVVRVVQSNNRLVRGHVHGRFDGRLTHVRAARDHQARPEIRPELWRPYAARLEVLDMPALHQELVGERIVARIAPLLAERMARFETEGGSGCAAAE</sequence>
<dbReference type="Pfam" id="PF13193">
    <property type="entry name" value="AMP-binding_C"/>
    <property type="match status" value="1"/>
</dbReference>
<dbReference type="Proteomes" id="UP001258945">
    <property type="component" value="Unassembled WGS sequence"/>
</dbReference>
<dbReference type="Pfam" id="PF00668">
    <property type="entry name" value="Condensation"/>
    <property type="match status" value="1"/>
</dbReference>
<gene>
    <name evidence="4" type="ORF">RQ831_05065</name>
</gene>
<organism evidence="4 5">
    <name type="scientific">Roseomonas gilardii</name>
    <dbReference type="NCBI Taxonomy" id="257708"/>
    <lineage>
        <taxon>Bacteria</taxon>
        <taxon>Pseudomonadati</taxon>
        <taxon>Pseudomonadota</taxon>
        <taxon>Alphaproteobacteria</taxon>
        <taxon>Acetobacterales</taxon>
        <taxon>Roseomonadaceae</taxon>
        <taxon>Roseomonas</taxon>
    </lineage>
</organism>
<dbReference type="Pfam" id="PF00975">
    <property type="entry name" value="Thioesterase"/>
    <property type="match status" value="1"/>
</dbReference>
<keyword evidence="2" id="KW-0597">Phosphoprotein</keyword>
<comment type="caution">
    <text evidence="4">The sequence shown here is derived from an EMBL/GenBank/DDBJ whole genome shotgun (WGS) entry which is preliminary data.</text>
</comment>
<reference evidence="4 5" key="1">
    <citation type="journal article" date="2019" name="Microb. Pathog.">
        <title>Comparison of VITEK 2, MALDI-TOF MS, 16S rRNA gene sequencing, and whole-genome sequencing for identification of Roseomonas mucosa.</title>
        <authorList>
            <person name="Rudolph W.W."/>
            <person name="Gunzer F."/>
            <person name="Trauth M."/>
            <person name="Bunk B."/>
            <person name="Bigge R."/>
            <person name="Schrottner P."/>
        </authorList>
    </citation>
    <scope>NUCLEOTIDE SEQUENCE [LARGE SCALE GENOMIC DNA]</scope>
    <source>
        <strain evidence="4 5">DSM 103800</strain>
    </source>
</reference>
<keyword evidence="1" id="KW-0596">Phosphopantetheine</keyword>
<evidence type="ECO:0000256" key="2">
    <source>
        <dbReference type="ARBA" id="ARBA00022553"/>
    </source>
</evidence>
<dbReference type="Gene3D" id="3.30.300.30">
    <property type="match status" value="1"/>
</dbReference>
<dbReference type="SMART" id="SM00823">
    <property type="entry name" value="PKS_PP"/>
    <property type="match status" value="1"/>
</dbReference>
<dbReference type="EMBL" id="JAVVDO010000005">
    <property type="protein sequence ID" value="MDT8330414.1"/>
    <property type="molecule type" value="Genomic_DNA"/>
</dbReference>
<dbReference type="Gene3D" id="3.40.50.1820">
    <property type="entry name" value="alpha/beta hydrolase"/>
    <property type="match status" value="1"/>
</dbReference>
<dbReference type="SUPFAM" id="SSF53474">
    <property type="entry name" value="alpha/beta-Hydrolases"/>
    <property type="match status" value="1"/>
</dbReference>
<dbReference type="NCBIfam" id="TIGR01733">
    <property type="entry name" value="AA-adenyl-dom"/>
    <property type="match status" value="1"/>
</dbReference>
<dbReference type="Gene3D" id="3.30.559.10">
    <property type="entry name" value="Chloramphenicol acetyltransferase-like domain"/>
    <property type="match status" value="1"/>
</dbReference>
<keyword evidence="5" id="KW-1185">Reference proteome</keyword>
<dbReference type="Gene3D" id="3.30.559.30">
    <property type="entry name" value="Nonribosomal peptide synthetase, condensation domain"/>
    <property type="match status" value="1"/>
</dbReference>
<dbReference type="InterPro" id="IPR009081">
    <property type="entry name" value="PP-bd_ACP"/>
</dbReference>
<name>A0ABU3MBY9_9PROT</name>
<dbReference type="SUPFAM" id="SSF47336">
    <property type="entry name" value="ACP-like"/>
    <property type="match status" value="1"/>
</dbReference>
<dbReference type="SMART" id="SM00824">
    <property type="entry name" value="PKS_TE"/>
    <property type="match status" value="1"/>
</dbReference>
<dbReference type="PRINTS" id="PR00154">
    <property type="entry name" value="AMPBINDING"/>
</dbReference>
<dbReference type="SUPFAM" id="SSF52777">
    <property type="entry name" value="CoA-dependent acyltransferases"/>
    <property type="match status" value="2"/>
</dbReference>
<dbReference type="PROSITE" id="PS00455">
    <property type="entry name" value="AMP_BINDING"/>
    <property type="match status" value="1"/>
</dbReference>
<dbReference type="InterPro" id="IPR023213">
    <property type="entry name" value="CAT-like_dom_sf"/>
</dbReference>
<dbReference type="InterPro" id="IPR020802">
    <property type="entry name" value="TesA-like"/>
</dbReference>
<dbReference type="PANTHER" id="PTHR45527">
    <property type="entry name" value="NONRIBOSOMAL PEPTIDE SYNTHETASE"/>
    <property type="match status" value="1"/>
</dbReference>
<dbReference type="SUPFAM" id="SSF56801">
    <property type="entry name" value="Acetyl-CoA synthetase-like"/>
    <property type="match status" value="1"/>
</dbReference>
<dbReference type="Gene3D" id="3.40.50.12780">
    <property type="entry name" value="N-terminal domain of ligase-like"/>
    <property type="match status" value="1"/>
</dbReference>
<evidence type="ECO:0000256" key="1">
    <source>
        <dbReference type="ARBA" id="ARBA00022450"/>
    </source>
</evidence>
<dbReference type="InterPro" id="IPR029058">
    <property type="entry name" value="AB_hydrolase_fold"/>
</dbReference>
<evidence type="ECO:0000259" key="3">
    <source>
        <dbReference type="PROSITE" id="PS50075"/>
    </source>
</evidence>
<protein>
    <submittedName>
        <fullName evidence="4">Amino acid adenylation domain-containing protein</fullName>
    </submittedName>
</protein>
<dbReference type="Pfam" id="PF00550">
    <property type="entry name" value="PP-binding"/>
    <property type="match status" value="1"/>
</dbReference>
<dbReference type="InterPro" id="IPR010071">
    <property type="entry name" value="AA_adenyl_dom"/>
</dbReference>
<dbReference type="InterPro" id="IPR036736">
    <property type="entry name" value="ACP-like_sf"/>
</dbReference>